<accession>K1YA52</accession>
<dbReference type="InterPro" id="IPR014014">
    <property type="entry name" value="RNA_helicase_DEAD_Q_motif"/>
</dbReference>
<evidence type="ECO:0000256" key="4">
    <source>
        <dbReference type="ARBA" id="ARBA00022840"/>
    </source>
</evidence>
<evidence type="ECO:0000313" key="11">
    <source>
        <dbReference type="EMBL" id="EKD29313.1"/>
    </source>
</evidence>
<dbReference type="InterPro" id="IPR050079">
    <property type="entry name" value="DEAD_box_RNA_helicase"/>
</dbReference>
<comment type="caution">
    <text evidence="11">The sequence shown here is derived from an EMBL/GenBank/DDBJ whole genome shotgun (WGS) entry which is preliminary data.</text>
</comment>
<feature type="domain" description="DEAD-box RNA helicase Q" evidence="10">
    <location>
        <begin position="1"/>
        <end position="29"/>
    </location>
</feature>
<evidence type="ECO:0000256" key="1">
    <source>
        <dbReference type="ARBA" id="ARBA00022741"/>
    </source>
</evidence>
<dbReference type="InterPro" id="IPR027417">
    <property type="entry name" value="P-loop_NTPase"/>
</dbReference>
<feature type="domain" description="Helicase C-terminal" evidence="9">
    <location>
        <begin position="229"/>
        <end position="373"/>
    </location>
</feature>
<protein>
    <recommendedName>
        <fullName evidence="12">ATP-dependent RNA helicase</fullName>
    </recommendedName>
</protein>
<dbReference type="GO" id="GO:0005829">
    <property type="term" value="C:cytosol"/>
    <property type="evidence" value="ECO:0007669"/>
    <property type="project" value="TreeGrafter"/>
</dbReference>
<keyword evidence="4" id="KW-0067">ATP-binding</keyword>
<dbReference type="EMBL" id="AMFJ01034446">
    <property type="protein sequence ID" value="EKD29313.1"/>
    <property type="molecule type" value="Genomic_DNA"/>
</dbReference>
<dbReference type="CDD" id="cd18787">
    <property type="entry name" value="SF2_C_DEAD"/>
    <property type="match status" value="1"/>
</dbReference>
<dbReference type="CDD" id="cd00268">
    <property type="entry name" value="DEADc"/>
    <property type="match status" value="1"/>
</dbReference>
<organism evidence="11">
    <name type="scientific">uncultured bacterium</name>
    <name type="common">gcode 4</name>
    <dbReference type="NCBI Taxonomy" id="1234023"/>
    <lineage>
        <taxon>Bacteria</taxon>
        <taxon>environmental samples</taxon>
    </lineage>
</organism>
<dbReference type="InterPro" id="IPR011545">
    <property type="entry name" value="DEAD/DEAH_box_helicase_dom"/>
</dbReference>
<dbReference type="InterPro" id="IPR044742">
    <property type="entry name" value="DEAD/DEAH_RhlB"/>
</dbReference>
<feature type="region of interest" description="Disordered" evidence="7">
    <location>
        <begin position="381"/>
        <end position="401"/>
    </location>
</feature>
<gene>
    <name evidence="11" type="ORF">ACD_78C00446G0003</name>
</gene>
<comment type="similarity">
    <text evidence="5">Belongs to the DEAD box helicase family.</text>
</comment>
<evidence type="ECO:0000256" key="2">
    <source>
        <dbReference type="ARBA" id="ARBA00022801"/>
    </source>
</evidence>
<dbReference type="GO" id="GO:0005524">
    <property type="term" value="F:ATP binding"/>
    <property type="evidence" value="ECO:0007669"/>
    <property type="project" value="UniProtKB-KW"/>
</dbReference>
<evidence type="ECO:0000259" key="9">
    <source>
        <dbReference type="PROSITE" id="PS51194"/>
    </source>
</evidence>
<keyword evidence="3" id="KW-0347">Helicase</keyword>
<proteinExistence type="inferred from homology"/>
<reference evidence="11" key="1">
    <citation type="journal article" date="2012" name="Science">
        <title>Fermentation, hydrogen, and sulfur metabolism in multiple uncultivated bacterial phyla.</title>
        <authorList>
            <person name="Wrighton K.C."/>
            <person name="Thomas B.C."/>
            <person name="Sharon I."/>
            <person name="Miller C.S."/>
            <person name="Castelle C.J."/>
            <person name="VerBerkmoes N.C."/>
            <person name="Wilkins M.J."/>
            <person name="Hettich R.L."/>
            <person name="Lipton M.S."/>
            <person name="Williams K.H."/>
            <person name="Long P.E."/>
            <person name="Banfield J.F."/>
        </authorList>
    </citation>
    <scope>NUCLEOTIDE SEQUENCE [LARGE SCALE GENOMIC DNA]</scope>
</reference>
<dbReference type="PROSITE" id="PS51194">
    <property type="entry name" value="HELICASE_CTER"/>
    <property type="match status" value="1"/>
</dbReference>
<keyword evidence="2" id="KW-0378">Hydrolase</keyword>
<evidence type="ECO:0000256" key="5">
    <source>
        <dbReference type="ARBA" id="ARBA00038437"/>
    </source>
</evidence>
<dbReference type="GO" id="GO:0003724">
    <property type="term" value="F:RNA helicase activity"/>
    <property type="evidence" value="ECO:0007669"/>
    <property type="project" value="InterPro"/>
</dbReference>
<evidence type="ECO:0000256" key="6">
    <source>
        <dbReference type="PROSITE-ProRule" id="PRU00552"/>
    </source>
</evidence>
<dbReference type="InterPro" id="IPR014001">
    <property type="entry name" value="Helicase_ATP-bd"/>
</dbReference>
<dbReference type="SUPFAM" id="SSF52540">
    <property type="entry name" value="P-loop containing nucleoside triphosphate hydrolases"/>
    <property type="match status" value="1"/>
</dbReference>
<evidence type="ECO:0008006" key="12">
    <source>
        <dbReference type="Google" id="ProtNLM"/>
    </source>
</evidence>
<feature type="domain" description="Helicase ATP-binding" evidence="8">
    <location>
        <begin position="32"/>
        <end position="202"/>
    </location>
</feature>
<dbReference type="PROSITE" id="PS51192">
    <property type="entry name" value="HELICASE_ATP_BIND_1"/>
    <property type="match status" value="1"/>
</dbReference>
<dbReference type="GO" id="GO:0003676">
    <property type="term" value="F:nucleic acid binding"/>
    <property type="evidence" value="ECO:0007669"/>
    <property type="project" value="InterPro"/>
</dbReference>
<dbReference type="GO" id="GO:0016787">
    <property type="term" value="F:hydrolase activity"/>
    <property type="evidence" value="ECO:0007669"/>
    <property type="project" value="UniProtKB-KW"/>
</dbReference>
<dbReference type="SMART" id="SM00490">
    <property type="entry name" value="HELICc"/>
    <property type="match status" value="1"/>
</dbReference>
<dbReference type="Pfam" id="PF00270">
    <property type="entry name" value="DEAD"/>
    <property type="match status" value="1"/>
</dbReference>
<dbReference type="Gene3D" id="3.40.50.300">
    <property type="entry name" value="P-loop containing nucleotide triphosphate hydrolases"/>
    <property type="match status" value="2"/>
</dbReference>
<sequence length="401" mass="45299">MLFSELNLDKRVLDALEKNGYTEATKIQQEVIRIAMEGKNIIGQSQTGTGKTAAFVIPLLQKIDANLRKPQVIVLAPTRELAMQIREEFFKLSTGMFIRSLAVFGGSNIRTQREALENGPQVIVATPGRLIDLIERRFIDLSHVEYFVLDEVDRMLDMGFIDDIDTIWSRLGTVKQSMTFSATIPQEVKNLLAKYAGEGYESIKANEELMVSKIDHSFIEVPHFEKYEMLKKYLGQHKDKKVVVFARMKHETEDIADLLDRDGYRTGCLHGDMQQRDRTRSLKRFQDGVCDIFVTTDVAARGLNMKDIELVVNYHVPEDPEAYIHRIGRTGRAGAEGRAIMFVTKQEQRLVQNIERRNKIKIRQIDINGNEVVRLAATGGGLGGHHRAGSRRSFGGGGGSY</sequence>
<dbReference type="PANTHER" id="PTHR47959">
    <property type="entry name" value="ATP-DEPENDENT RNA HELICASE RHLE-RELATED"/>
    <property type="match status" value="1"/>
</dbReference>
<dbReference type="PROSITE" id="PS51195">
    <property type="entry name" value="Q_MOTIF"/>
    <property type="match status" value="1"/>
</dbReference>
<dbReference type="SMART" id="SM00487">
    <property type="entry name" value="DEXDc"/>
    <property type="match status" value="1"/>
</dbReference>
<name>K1YA52_9BACT</name>
<evidence type="ECO:0000256" key="7">
    <source>
        <dbReference type="SAM" id="MobiDB-lite"/>
    </source>
</evidence>
<dbReference type="Pfam" id="PF00271">
    <property type="entry name" value="Helicase_C"/>
    <property type="match status" value="1"/>
</dbReference>
<dbReference type="PANTHER" id="PTHR47959:SF1">
    <property type="entry name" value="ATP-DEPENDENT RNA HELICASE DBPA"/>
    <property type="match status" value="1"/>
</dbReference>
<feature type="short sequence motif" description="Q motif" evidence="6">
    <location>
        <begin position="1"/>
        <end position="29"/>
    </location>
</feature>
<dbReference type="InterPro" id="IPR001650">
    <property type="entry name" value="Helicase_C-like"/>
</dbReference>
<keyword evidence="1" id="KW-0547">Nucleotide-binding</keyword>
<evidence type="ECO:0000256" key="3">
    <source>
        <dbReference type="ARBA" id="ARBA00022806"/>
    </source>
</evidence>
<dbReference type="AlphaFoldDB" id="K1YA52"/>
<evidence type="ECO:0000259" key="8">
    <source>
        <dbReference type="PROSITE" id="PS51192"/>
    </source>
</evidence>
<evidence type="ECO:0000259" key="10">
    <source>
        <dbReference type="PROSITE" id="PS51195"/>
    </source>
</evidence>
<feature type="non-terminal residue" evidence="11">
    <location>
        <position position="401"/>
    </location>
</feature>